<dbReference type="SMART" id="SM00448">
    <property type="entry name" value="REC"/>
    <property type="match status" value="1"/>
</dbReference>
<dbReference type="Gene3D" id="3.50.50.60">
    <property type="entry name" value="FAD/NAD(P)-binding domain"/>
    <property type="match status" value="2"/>
</dbReference>
<dbReference type="InterPro" id="IPR001789">
    <property type="entry name" value="Sig_transdc_resp-reg_receiver"/>
</dbReference>
<dbReference type="Proteomes" id="UP001592582">
    <property type="component" value="Unassembled WGS sequence"/>
</dbReference>
<proteinExistence type="predicted"/>
<dbReference type="Gene3D" id="3.40.50.2300">
    <property type="match status" value="1"/>
</dbReference>
<organism evidence="1 2">
    <name type="scientific">Streptacidiphilus alkalitolerans</name>
    <dbReference type="NCBI Taxonomy" id="3342712"/>
    <lineage>
        <taxon>Bacteria</taxon>
        <taxon>Bacillati</taxon>
        <taxon>Actinomycetota</taxon>
        <taxon>Actinomycetes</taxon>
        <taxon>Kitasatosporales</taxon>
        <taxon>Streptomycetaceae</taxon>
        <taxon>Streptacidiphilus</taxon>
    </lineage>
</organism>
<accession>A0ABV6V3T0</accession>
<comment type="caution">
    <text evidence="1">The sequence shown here is derived from an EMBL/GenBank/DDBJ whole genome shotgun (WGS) entry which is preliminary data.</text>
</comment>
<dbReference type="SUPFAM" id="SSF51905">
    <property type="entry name" value="FAD/NAD(P)-binding domain"/>
    <property type="match status" value="1"/>
</dbReference>
<dbReference type="InterPro" id="IPR050097">
    <property type="entry name" value="Ferredoxin-NADP_redctase_2"/>
</dbReference>
<dbReference type="PRINTS" id="PR00469">
    <property type="entry name" value="PNDRDTASEII"/>
</dbReference>
<dbReference type="InterPro" id="IPR023753">
    <property type="entry name" value="FAD/NAD-binding_dom"/>
</dbReference>
<gene>
    <name evidence="1" type="ORF">ACEZDG_03160</name>
</gene>
<dbReference type="PROSITE" id="PS50110">
    <property type="entry name" value="RESPONSE_REGULATORY"/>
    <property type="match status" value="1"/>
</dbReference>
<keyword evidence="2" id="KW-1185">Reference proteome</keyword>
<dbReference type="PRINTS" id="PR00368">
    <property type="entry name" value="FADPNR"/>
</dbReference>
<name>A0ABV6V3T0_9ACTN</name>
<dbReference type="EMBL" id="JBHEZX010000001">
    <property type="protein sequence ID" value="MFC1408276.1"/>
    <property type="molecule type" value="Genomic_DNA"/>
</dbReference>
<dbReference type="SUPFAM" id="SSF52172">
    <property type="entry name" value="CheY-like"/>
    <property type="match status" value="1"/>
</dbReference>
<evidence type="ECO:0000313" key="1">
    <source>
        <dbReference type="EMBL" id="MFC1408276.1"/>
    </source>
</evidence>
<dbReference type="Pfam" id="PF07992">
    <property type="entry name" value="Pyr_redox_2"/>
    <property type="match status" value="1"/>
</dbReference>
<protein>
    <submittedName>
        <fullName evidence="1">FAD-dependent oxidoreductase</fullName>
    </submittedName>
</protein>
<reference evidence="1 2" key="1">
    <citation type="submission" date="2024-09" db="EMBL/GenBank/DDBJ databases">
        <authorList>
            <person name="Lee S.D."/>
        </authorList>
    </citation>
    <scope>NUCLEOTIDE SEQUENCE [LARGE SCALE GENOMIC DNA]</scope>
    <source>
        <strain evidence="1 2">N1-1</strain>
    </source>
</reference>
<dbReference type="Pfam" id="PF00072">
    <property type="entry name" value="Response_reg"/>
    <property type="match status" value="1"/>
</dbReference>
<sequence>MSRKATGPATRDDGHKPVILALDDDPQVLRAVRRDLRTAYADRYAILTVHSSKEGMKVLDTLAERRQELALFLVDQRMPDVTGLQFLLEAMERFPEARRVLLTAYAETDAAIVGINQVGLDHYLLKPWGPPQERLYPVLDRLLEQWWSGRRTVRRQIQVIGHAVSSTTRAVREFLTRNGQPFSFLDAVDVDRDSEIGQLLTGPGGVPGAALPVVLLPDGMVMFAPTEEDLAEQLGWSASSSLPHYECVIVGAGPTGLSAAVHAASEGLRTLLLDAQPNPGGQSARAPLIENYLGFPSGLSGEDLTRRAAIQAVSFGAELMCPAEVVGLRREDPAKIITLADGSEASAESVLLSPGATYRRLEARGASRFEGVGLYYGLSAAETRSCIAQRVLVVGGANTAGQAAVQLAKYASEVTLLVRASSLSAKMSPYLADELSRTPNIAIRLRTTVREFIGVDRLERVVLYDSEGGALSEVETRFVFTFIGAHPHTDWLGDMVERDDRGFVLTGSDLVANGGEVPSEWSLERAPYPLETSIPGVFAAGDARAHSVKRVSAAVGEGAMAVDLIQRYRVSG</sequence>
<dbReference type="InterPro" id="IPR036188">
    <property type="entry name" value="FAD/NAD-bd_sf"/>
</dbReference>
<dbReference type="InterPro" id="IPR011006">
    <property type="entry name" value="CheY-like_superfamily"/>
</dbReference>
<dbReference type="PANTHER" id="PTHR48105">
    <property type="entry name" value="THIOREDOXIN REDUCTASE 1-RELATED-RELATED"/>
    <property type="match status" value="1"/>
</dbReference>
<evidence type="ECO:0000313" key="2">
    <source>
        <dbReference type="Proteomes" id="UP001592582"/>
    </source>
</evidence>